<dbReference type="EMBL" id="ML178829">
    <property type="protein sequence ID" value="TFL00271.1"/>
    <property type="molecule type" value="Genomic_DNA"/>
</dbReference>
<dbReference type="Proteomes" id="UP000305067">
    <property type="component" value="Unassembled WGS sequence"/>
</dbReference>
<proteinExistence type="predicted"/>
<accession>A0A5C3QIH8</accession>
<reference evidence="1 2" key="1">
    <citation type="journal article" date="2019" name="Nat. Ecol. Evol.">
        <title>Megaphylogeny resolves global patterns of mushroom evolution.</title>
        <authorList>
            <person name="Varga T."/>
            <person name="Krizsan K."/>
            <person name="Foldi C."/>
            <person name="Dima B."/>
            <person name="Sanchez-Garcia M."/>
            <person name="Sanchez-Ramirez S."/>
            <person name="Szollosi G.J."/>
            <person name="Szarkandi J.G."/>
            <person name="Papp V."/>
            <person name="Albert L."/>
            <person name="Andreopoulos W."/>
            <person name="Angelini C."/>
            <person name="Antonin V."/>
            <person name="Barry K.W."/>
            <person name="Bougher N.L."/>
            <person name="Buchanan P."/>
            <person name="Buyck B."/>
            <person name="Bense V."/>
            <person name="Catcheside P."/>
            <person name="Chovatia M."/>
            <person name="Cooper J."/>
            <person name="Damon W."/>
            <person name="Desjardin D."/>
            <person name="Finy P."/>
            <person name="Geml J."/>
            <person name="Haridas S."/>
            <person name="Hughes K."/>
            <person name="Justo A."/>
            <person name="Karasinski D."/>
            <person name="Kautmanova I."/>
            <person name="Kiss B."/>
            <person name="Kocsube S."/>
            <person name="Kotiranta H."/>
            <person name="LaButti K.M."/>
            <person name="Lechner B.E."/>
            <person name="Liimatainen K."/>
            <person name="Lipzen A."/>
            <person name="Lukacs Z."/>
            <person name="Mihaltcheva S."/>
            <person name="Morgado L.N."/>
            <person name="Niskanen T."/>
            <person name="Noordeloos M.E."/>
            <person name="Ohm R.A."/>
            <person name="Ortiz-Santana B."/>
            <person name="Ovrebo C."/>
            <person name="Racz N."/>
            <person name="Riley R."/>
            <person name="Savchenko A."/>
            <person name="Shiryaev A."/>
            <person name="Soop K."/>
            <person name="Spirin V."/>
            <person name="Szebenyi C."/>
            <person name="Tomsovsky M."/>
            <person name="Tulloss R.E."/>
            <person name="Uehling J."/>
            <person name="Grigoriev I.V."/>
            <person name="Vagvolgyi C."/>
            <person name="Papp T."/>
            <person name="Martin F.M."/>
            <person name="Miettinen O."/>
            <person name="Hibbett D.S."/>
            <person name="Nagy L.G."/>
        </authorList>
    </citation>
    <scope>NUCLEOTIDE SEQUENCE [LARGE SCALE GENOMIC DNA]</scope>
    <source>
        <strain evidence="1 2">CBS 309.79</strain>
    </source>
</reference>
<gene>
    <name evidence="1" type="ORF">BDV98DRAFT_569518</name>
</gene>
<sequence length="113" mass="12677">MSFAWFFVGAIVATWMSRSKRRSWRFGRRSTEQPTMEQLKRKQKIAQIREAAVDLTLEAIQTARIKLAAIRTVNANSRAVLESETLAAGSTTVASTETLRRSMEVKSDTATLV</sequence>
<dbReference type="AlphaFoldDB" id="A0A5C3QIH8"/>
<keyword evidence="2" id="KW-1185">Reference proteome</keyword>
<evidence type="ECO:0000313" key="2">
    <source>
        <dbReference type="Proteomes" id="UP000305067"/>
    </source>
</evidence>
<protein>
    <submittedName>
        <fullName evidence="1">Uncharacterized protein</fullName>
    </submittedName>
</protein>
<name>A0A5C3QIH8_9AGAR</name>
<evidence type="ECO:0000313" key="1">
    <source>
        <dbReference type="EMBL" id="TFL00271.1"/>
    </source>
</evidence>
<organism evidence="1 2">
    <name type="scientific">Pterulicium gracile</name>
    <dbReference type="NCBI Taxonomy" id="1884261"/>
    <lineage>
        <taxon>Eukaryota</taxon>
        <taxon>Fungi</taxon>
        <taxon>Dikarya</taxon>
        <taxon>Basidiomycota</taxon>
        <taxon>Agaricomycotina</taxon>
        <taxon>Agaricomycetes</taxon>
        <taxon>Agaricomycetidae</taxon>
        <taxon>Agaricales</taxon>
        <taxon>Pleurotineae</taxon>
        <taxon>Pterulaceae</taxon>
        <taxon>Pterulicium</taxon>
    </lineage>
</organism>